<feature type="region of interest" description="Disordered" evidence="5">
    <location>
        <begin position="656"/>
        <end position="680"/>
    </location>
</feature>
<dbReference type="EMBL" id="LJSK01000252">
    <property type="protein sequence ID" value="KPI84524.1"/>
    <property type="molecule type" value="Genomic_DNA"/>
</dbReference>
<dbReference type="OMA" id="YFLRLCH"/>
<proteinExistence type="predicted"/>
<feature type="compositionally biased region" description="Low complexity" evidence="5">
    <location>
        <begin position="366"/>
        <end position="392"/>
    </location>
</feature>
<name>A0A0N1II84_LEPSE</name>
<dbReference type="SMART" id="SM00156">
    <property type="entry name" value="PP2Ac"/>
    <property type="match status" value="1"/>
</dbReference>
<dbReference type="InterPro" id="IPR047129">
    <property type="entry name" value="PPA2-like"/>
</dbReference>
<dbReference type="Gene3D" id="3.60.21.10">
    <property type="match status" value="2"/>
</dbReference>
<dbReference type="Pfam" id="PF00149">
    <property type="entry name" value="Metallophos"/>
    <property type="match status" value="1"/>
</dbReference>
<evidence type="ECO:0000256" key="3">
    <source>
        <dbReference type="ARBA" id="ARBA00022801"/>
    </source>
</evidence>
<dbReference type="EC" id="3.1.3.16" evidence="1"/>
<accession>A0A0N1II84</accession>
<dbReference type="InterPro" id="IPR004843">
    <property type="entry name" value="Calcineurin-like_PHP"/>
</dbReference>
<dbReference type="Proteomes" id="UP000038009">
    <property type="component" value="Unassembled WGS sequence"/>
</dbReference>
<feature type="compositionally biased region" description="Low complexity" evidence="5">
    <location>
        <begin position="875"/>
        <end position="893"/>
    </location>
</feature>
<dbReference type="GO" id="GO:0046872">
    <property type="term" value="F:metal ion binding"/>
    <property type="evidence" value="ECO:0007669"/>
    <property type="project" value="UniProtKB-KW"/>
</dbReference>
<evidence type="ECO:0000259" key="6">
    <source>
        <dbReference type="SMART" id="SM00156"/>
    </source>
</evidence>
<organism evidence="7 8">
    <name type="scientific">Leptomonas seymouri</name>
    <dbReference type="NCBI Taxonomy" id="5684"/>
    <lineage>
        <taxon>Eukaryota</taxon>
        <taxon>Discoba</taxon>
        <taxon>Euglenozoa</taxon>
        <taxon>Kinetoplastea</taxon>
        <taxon>Metakinetoplastina</taxon>
        <taxon>Trypanosomatida</taxon>
        <taxon>Trypanosomatidae</taxon>
        <taxon>Leishmaniinae</taxon>
        <taxon>Leptomonas</taxon>
    </lineage>
</organism>
<feature type="region of interest" description="Disordered" evidence="5">
    <location>
        <begin position="220"/>
        <end position="239"/>
    </location>
</feature>
<dbReference type="InterPro" id="IPR029052">
    <property type="entry name" value="Metallo-depent_PP-like"/>
</dbReference>
<feature type="domain" description="Serine/threonine specific protein phosphatases" evidence="6">
    <location>
        <begin position="433"/>
        <end position="1055"/>
    </location>
</feature>
<dbReference type="AlphaFoldDB" id="A0A0N1II84"/>
<dbReference type="VEuPathDB" id="TriTrypDB:Lsey_0252_0130"/>
<evidence type="ECO:0000313" key="7">
    <source>
        <dbReference type="EMBL" id="KPI84524.1"/>
    </source>
</evidence>
<keyword evidence="3" id="KW-0378">Hydrolase</keyword>
<gene>
    <name evidence="7" type="ORF">ABL78_6434</name>
</gene>
<comment type="caution">
    <text evidence="7">The sequence shown here is derived from an EMBL/GenBank/DDBJ whole genome shotgun (WGS) entry which is preliminary data.</text>
</comment>
<dbReference type="PANTHER" id="PTHR45619">
    <property type="entry name" value="SERINE/THREONINE-PROTEIN PHOSPHATASE PP2A-RELATED"/>
    <property type="match status" value="1"/>
</dbReference>
<dbReference type="CDD" id="cd00144">
    <property type="entry name" value="MPP_PPP_family"/>
    <property type="match status" value="1"/>
</dbReference>
<reference evidence="7 8" key="1">
    <citation type="journal article" date="2015" name="PLoS Pathog.">
        <title>Leptomonas seymouri: Adaptations to the Dixenous Life Cycle Analyzed by Genome Sequencing, Transcriptome Profiling and Co-infection with Leishmania donovani.</title>
        <authorList>
            <person name="Kraeva N."/>
            <person name="Butenko A."/>
            <person name="Hlavacova J."/>
            <person name="Kostygov A."/>
            <person name="Myskova J."/>
            <person name="Grybchuk D."/>
            <person name="Lestinova T."/>
            <person name="Votypka J."/>
            <person name="Volf P."/>
            <person name="Opperdoes F."/>
            <person name="Flegontov P."/>
            <person name="Lukes J."/>
            <person name="Yurchenko V."/>
        </authorList>
    </citation>
    <scope>NUCLEOTIDE SEQUENCE [LARGE SCALE GENOMIC DNA]</scope>
    <source>
        <strain evidence="7 8">ATCC 30220</strain>
    </source>
</reference>
<evidence type="ECO:0000256" key="2">
    <source>
        <dbReference type="ARBA" id="ARBA00022723"/>
    </source>
</evidence>
<evidence type="ECO:0000256" key="5">
    <source>
        <dbReference type="SAM" id="MobiDB-lite"/>
    </source>
</evidence>
<dbReference type="InterPro" id="IPR006186">
    <property type="entry name" value="Ser/Thr-sp_prot-phosphatase"/>
</dbReference>
<keyword evidence="4" id="KW-0464">Manganese</keyword>
<keyword evidence="2" id="KW-0479">Metal-binding</keyword>
<dbReference type="SUPFAM" id="SSF56300">
    <property type="entry name" value="Metallo-dependent phosphatases"/>
    <property type="match status" value="1"/>
</dbReference>
<keyword evidence="8" id="KW-1185">Reference proteome</keyword>
<evidence type="ECO:0000256" key="4">
    <source>
        <dbReference type="ARBA" id="ARBA00023211"/>
    </source>
</evidence>
<feature type="region of interest" description="Disordered" evidence="5">
    <location>
        <begin position="362"/>
        <end position="392"/>
    </location>
</feature>
<dbReference type="GO" id="GO:0004722">
    <property type="term" value="F:protein serine/threonine phosphatase activity"/>
    <property type="evidence" value="ECO:0007669"/>
    <property type="project" value="UniProtKB-EC"/>
</dbReference>
<feature type="region of interest" description="Disordered" evidence="5">
    <location>
        <begin position="871"/>
        <end position="903"/>
    </location>
</feature>
<evidence type="ECO:0000313" key="8">
    <source>
        <dbReference type="Proteomes" id="UP000038009"/>
    </source>
</evidence>
<feature type="compositionally biased region" description="Low complexity" evidence="5">
    <location>
        <begin position="660"/>
        <end position="680"/>
    </location>
</feature>
<dbReference type="PRINTS" id="PR00114">
    <property type="entry name" value="STPHPHTASE"/>
</dbReference>
<sequence>MPLDMVEITGGTKTSTTAASMPATSTHAMQHGVLASPNAPTAHLPERLDSGPACCNDRLYGPHTSTIRMNPYVRCVHGSGVPEIRSLKELLSLKNQPAPAEPDTPCLRPTNGPSYTWQGYGDRCGAAATAEFCSFHEHPRNQALMTPAETSAAAASSKTNGQASSPILAFTADSVATPNTFATVVTHEKRIISHLTRRLRNSVKRHQDMPFGEPMEMVLSEGEDESEDGDHASLAEGAGSGDLSVSASFDAACNQAEDVDVGEVPMLPCSTREKAAEIEAHHTGITATITTTVTSSCSTSTTTDKTPQRERTVVRSCTSAPREQKQWLMQEKNELIVSPHSSPGMLCEFPGVQVAAEALRYRPPQSAHSTSSLHALPSSHHHTQQGQGPHHSLMSTAALRSYPAPVAKLEESPYHYIMRNYVGGTFLYYSTAESKDYFLRLCHRVVAQVRPLLEQQTLSPHHGLFPRLNAPAYVFGDIHGNFEDLSFFLKRLLIFHDFNLTPANILCLGDYVDRGPFSLECVMLLFSLKIMNASKIVMLRGNHEDRVVCGDLQTYGRGCFLGQCQTVFGYTEGMRLFNEVTALFRYLPLAAELVIPSTPNIAFLRSQQTVMHPNLYVSQPAVLLHDAAPAAEPPASSARAEGASCPYSSSPYGVRQLHPGGEVASGESGEGALSKSISSLSPSPIPSTASAAAAAGATTASPAAIGGYSTITDSSLARGQPSRHEAHEERILCAHGGIPRFDRPPLEENALNSLRSLAFPRMLTLFPNNPMVKDDPECAPDYFVKKELQTLWRRYPSMAPLEFTAASRREAAEAAAAAAATVSTSGPTPAACSAKTRRPVWSASCAQMCGNDNGQASQGNSSSHIAAGQHEYGRSGLSSPAASSDASSPCANPQAWPDNGSSLQASRPLLHRCSSRDLLPLPTDEEVRKAWYTMFDLLWSDPTPMELEEESAGACATTAGAAPASRSYINEWGFGINTRGSNVVSFSAKAVDTFLTAHHYSMLFRAHQEKAHGLRWSKSNKVLTIFSSSNYMGHGNGAGCVVVAANGEVQMVEKVCK</sequence>
<protein>
    <recommendedName>
        <fullName evidence="1">protein-serine/threonine phosphatase</fullName>
        <ecNumber evidence="1">3.1.3.16</ecNumber>
    </recommendedName>
</protein>
<dbReference type="OrthoDB" id="272731at2759"/>
<evidence type="ECO:0000256" key="1">
    <source>
        <dbReference type="ARBA" id="ARBA00013081"/>
    </source>
</evidence>